<dbReference type="Gene3D" id="3.20.20.140">
    <property type="entry name" value="Metal-dependent hydrolases"/>
    <property type="match status" value="1"/>
</dbReference>
<comment type="cofactor">
    <cofactor evidence="3">
        <name>a divalent metal cation</name>
        <dbReference type="ChEBI" id="CHEBI:60240"/>
    </cofactor>
    <text evidence="3">Binds 2 divalent metal cations per subunit.</text>
</comment>
<dbReference type="Proteomes" id="UP000184612">
    <property type="component" value="Unassembled WGS sequence"/>
</dbReference>
<keyword evidence="1 3" id="KW-0479">Metal-binding</keyword>
<evidence type="ECO:0000256" key="2">
    <source>
        <dbReference type="ARBA" id="ARBA00022801"/>
    </source>
</evidence>
<reference evidence="5 6" key="1">
    <citation type="submission" date="2016-12" db="EMBL/GenBank/DDBJ databases">
        <authorList>
            <person name="Song W.-J."/>
            <person name="Kurnit D.M."/>
        </authorList>
    </citation>
    <scope>NUCLEOTIDE SEQUENCE [LARGE SCALE GENOMIC DNA]</scope>
    <source>
        <strain evidence="5 6">DSM 12503</strain>
    </source>
</reference>
<dbReference type="InterPro" id="IPR032466">
    <property type="entry name" value="Metal_Hydrolase"/>
</dbReference>
<accession>A0A1M7XY51</accession>
<feature type="binding site" evidence="3">
    <location>
        <position position="131"/>
    </location>
    <ligand>
        <name>a divalent metal cation</name>
        <dbReference type="ChEBI" id="CHEBI:60240"/>
        <label>1</label>
    </ligand>
</feature>
<comment type="similarity">
    <text evidence="4">Belongs to the metallo-dependent hydrolases superfamily. Phosphotriesterase family.</text>
</comment>
<gene>
    <name evidence="5" type="ORF">SAMN02745217_00407</name>
</gene>
<dbReference type="GO" id="GO:0008270">
    <property type="term" value="F:zinc ion binding"/>
    <property type="evidence" value="ECO:0007669"/>
    <property type="project" value="InterPro"/>
</dbReference>
<proteinExistence type="inferred from homology"/>
<dbReference type="RefSeq" id="WP_073587128.1">
    <property type="nucleotide sequence ID" value="NZ_FRFD01000003.1"/>
</dbReference>
<sequence length="300" mass="33159">MIETVNGNVTELGITMCHEHLIIDLRRVRQDEDSYIADTDLAVRELFKAKELGVETILEVTCNDMGRDVKKLQDIGARTGMNIICSTGFYLKEYHTDFVINAKTEELEELFIRELSDGIDSTGIKAGIIGEIGCSKKEIDKNEEKVLTASGRASRRTGAAVTTHCDMGLLGKEQLDILLKTGMDSNNIILGHTDLTGSASYQLSLLKAGANIAFDTIGKQAYLSDEKRAECICDLLDKGYEDKILLSQDVSRKSYLKENGGSGYCMVMESFLPLLLKKGVSDSEIKKMLIDNPKRILEMG</sequence>
<dbReference type="PROSITE" id="PS51347">
    <property type="entry name" value="PHOSPHOTRIESTERASE_2"/>
    <property type="match status" value="1"/>
</dbReference>
<dbReference type="OrthoDB" id="105927at2"/>
<feature type="binding site" evidence="3">
    <location>
        <position position="18"/>
    </location>
    <ligand>
        <name>a divalent metal cation</name>
        <dbReference type="ChEBI" id="CHEBI:60240"/>
        <label>1</label>
    </ligand>
</feature>
<dbReference type="EMBL" id="FRFD01000003">
    <property type="protein sequence ID" value="SHO43928.1"/>
    <property type="molecule type" value="Genomic_DNA"/>
</dbReference>
<keyword evidence="6" id="KW-1185">Reference proteome</keyword>
<evidence type="ECO:0000256" key="1">
    <source>
        <dbReference type="ARBA" id="ARBA00022723"/>
    </source>
</evidence>
<evidence type="ECO:0000256" key="4">
    <source>
        <dbReference type="PROSITE-ProRule" id="PRU00679"/>
    </source>
</evidence>
<protein>
    <submittedName>
        <fullName evidence="5">Phosphotriesterase-related protein</fullName>
    </submittedName>
</protein>
<dbReference type="GO" id="GO:0016787">
    <property type="term" value="F:hydrolase activity"/>
    <property type="evidence" value="ECO:0007669"/>
    <property type="project" value="UniProtKB-KW"/>
</dbReference>
<dbReference type="AlphaFoldDB" id="A0A1M7XY51"/>
<dbReference type="STRING" id="1121345.SAMN02745217_00407"/>
<feature type="binding site" evidence="3">
    <location>
        <position position="192"/>
    </location>
    <ligand>
        <name>a divalent metal cation</name>
        <dbReference type="ChEBI" id="CHEBI:60240"/>
        <label>2</label>
    </ligand>
</feature>
<evidence type="ECO:0000313" key="5">
    <source>
        <dbReference type="EMBL" id="SHO43928.1"/>
    </source>
</evidence>
<organism evidence="5 6">
    <name type="scientific">Anaerocolumna xylanovorans DSM 12503</name>
    <dbReference type="NCBI Taxonomy" id="1121345"/>
    <lineage>
        <taxon>Bacteria</taxon>
        <taxon>Bacillati</taxon>
        <taxon>Bacillota</taxon>
        <taxon>Clostridia</taxon>
        <taxon>Lachnospirales</taxon>
        <taxon>Lachnospiraceae</taxon>
        <taxon>Anaerocolumna</taxon>
    </lineage>
</organism>
<dbReference type="SUPFAM" id="SSF51556">
    <property type="entry name" value="Metallo-dependent hydrolases"/>
    <property type="match status" value="1"/>
</dbReference>
<dbReference type="PANTHER" id="PTHR10819:SF3">
    <property type="entry name" value="PHOSPHOTRIESTERASE-RELATED PROTEIN"/>
    <property type="match status" value="1"/>
</dbReference>
<feature type="binding site" evidence="3">
    <location>
        <position position="164"/>
    </location>
    <ligand>
        <name>a divalent metal cation</name>
        <dbReference type="ChEBI" id="CHEBI:60240"/>
        <label>2</label>
    </ligand>
</feature>
<name>A0A1M7XY51_9FIRM</name>
<feature type="binding site" evidence="3">
    <location>
        <position position="249"/>
    </location>
    <ligand>
        <name>a divalent metal cation</name>
        <dbReference type="ChEBI" id="CHEBI:60240"/>
        <label>1</label>
    </ligand>
</feature>
<evidence type="ECO:0000256" key="3">
    <source>
        <dbReference type="PIRSR" id="PIRSR601559-52"/>
    </source>
</evidence>
<feature type="binding site" evidence="3">
    <location>
        <position position="131"/>
    </location>
    <ligand>
        <name>a divalent metal cation</name>
        <dbReference type="ChEBI" id="CHEBI:60240"/>
        <label>2</label>
    </ligand>
</feature>
<comment type="caution">
    <text evidence="4">Lacks conserved residue(s) required for the propagation of feature annotation.</text>
</comment>
<keyword evidence="2" id="KW-0378">Hydrolase</keyword>
<dbReference type="PANTHER" id="PTHR10819">
    <property type="entry name" value="PHOSPHOTRIESTERASE-RELATED"/>
    <property type="match status" value="1"/>
</dbReference>
<dbReference type="Pfam" id="PF02126">
    <property type="entry name" value="PTE"/>
    <property type="match status" value="1"/>
</dbReference>
<evidence type="ECO:0000313" key="6">
    <source>
        <dbReference type="Proteomes" id="UP000184612"/>
    </source>
</evidence>
<dbReference type="InterPro" id="IPR001559">
    <property type="entry name" value="Phosphotriesterase"/>
</dbReference>
<dbReference type="PIRSF" id="PIRSF016839">
    <property type="entry name" value="PhP"/>
    <property type="match status" value="1"/>
</dbReference>
<feature type="binding site" evidence="3">
    <location>
        <position position="20"/>
    </location>
    <ligand>
        <name>a divalent metal cation</name>
        <dbReference type="ChEBI" id="CHEBI:60240"/>
        <label>1</label>
    </ligand>
</feature>